<proteinExistence type="predicted"/>
<evidence type="ECO:0000256" key="1">
    <source>
        <dbReference type="SAM" id="MobiDB-lite"/>
    </source>
</evidence>
<reference evidence="3" key="3">
    <citation type="submission" date="2018-07" db="EMBL/GenBank/DDBJ databases">
        <title>WGS assembly of Glycine max.</title>
        <authorList>
            <person name="Schmutz J."/>
            <person name="Cannon S."/>
            <person name="Schlueter J."/>
            <person name="Ma J."/>
            <person name="Mitros T."/>
            <person name="Nelson W."/>
            <person name="Hyten D."/>
            <person name="Song Q."/>
            <person name="Thelen J."/>
            <person name="Cheng J."/>
            <person name="Xu D."/>
            <person name="Hellsten U."/>
            <person name="May G."/>
            <person name="Yu Y."/>
            <person name="Sakurai T."/>
            <person name="Umezawa T."/>
            <person name="Bhattacharyya M."/>
            <person name="Sandhu D."/>
            <person name="Valliyodan B."/>
            <person name="Lindquist E."/>
            <person name="Peto M."/>
            <person name="Grant D."/>
            <person name="Shu S."/>
            <person name="Goodstein D."/>
            <person name="Barry K."/>
            <person name="Futrell-Griggs M."/>
            <person name="Abernathy B."/>
            <person name="Du J."/>
            <person name="Tian Z."/>
            <person name="Zhu L."/>
            <person name="Gill N."/>
            <person name="Joshi T."/>
            <person name="Libault M."/>
            <person name="Sethuraman A."/>
            <person name="Zhang X."/>
            <person name="Shinozaki K."/>
            <person name="Nguyen H."/>
            <person name="Wing R."/>
            <person name="Cregan P."/>
            <person name="Specht J."/>
            <person name="Grimwood J."/>
            <person name="Rokhsar D."/>
            <person name="Stacey G."/>
            <person name="Shoemaker R."/>
            <person name="Jackson S."/>
        </authorList>
    </citation>
    <scope>NUCLEOTIDE SEQUENCE</scope>
    <source>
        <tissue evidence="3">Callus</tissue>
    </source>
</reference>
<reference evidence="4" key="2">
    <citation type="submission" date="2018-02" db="UniProtKB">
        <authorList>
            <consortium name="EnsemblPlants"/>
        </authorList>
    </citation>
    <scope>IDENTIFICATION</scope>
    <source>
        <strain evidence="4">Williams 82</strain>
    </source>
</reference>
<dbReference type="Proteomes" id="UP000008827">
    <property type="component" value="Chromosome 5"/>
</dbReference>
<organism evidence="3">
    <name type="scientific">Glycine max</name>
    <name type="common">Soybean</name>
    <name type="synonym">Glycine hispida</name>
    <dbReference type="NCBI Taxonomy" id="3847"/>
    <lineage>
        <taxon>Eukaryota</taxon>
        <taxon>Viridiplantae</taxon>
        <taxon>Streptophyta</taxon>
        <taxon>Embryophyta</taxon>
        <taxon>Tracheophyta</taxon>
        <taxon>Spermatophyta</taxon>
        <taxon>Magnoliopsida</taxon>
        <taxon>eudicotyledons</taxon>
        <taxon>Gunneridae</taxon>
        <taxon>Pentapetalae</taxon>
        <taxon>rosids</taxon>
        <taxon>fabids</taxon>
        <taxon>Fabales</taxon>
        <taxon>Fabaceae</taxon>
        <taxon>Papilionoideae</taxon>
        <taxon>50 kb inversion clade</taxon>
        <taxon>NPAAA clade</taxon>
        <taxon>indigoferoid/millettioid clade</taxon>
        <taxon>Phaseoleae</taxon>
        <taxon>Glycine</taxon>
        <taxon>Glycine subgen. Soja</taxon>
    </lineage>
</organism>
<evidence type="ECO:0000313" key="4">
    <source>
        <dbReference type="EnsemblPlants" id="KRH60335"/>
    </source>
</evidence>
<name>A0A0R0KA58_SOYBN</name>
<dbReference type="AlphaFoldDB" id="A0A0R0KA58"/>
<dbReference type="InParanoid" id="A0A0R0KA58"/>
<protein>
    <recommendedName>
        <fullName evidence="2">AAA-type ATPase N-terminal domain-containing protein</fullName>
    </recommendedName>
</protein>
<keyword evidence="5" id="KW-1185">Reference proteome</keyword>
<dbReference type="EMBL" id="CM000838">
    <property type="protein sequence ID" value="KRH60335.1"/>
    <property type="molecule type" value="Genomic_DNA"/>
</dbReference>
<feature type="region of interest" description="Disordered" evidence="1">
    <location>
        <begin position="192"/>
        <end position="217"/>
    </location>
</feature>
<accession>A0A0R0KA58</accession>
<evidence type="ECO:0000313" key="3">
    <source>
        <dbReference type="EMBL" id="KRH60335.1"/>
    </source>
</evidence>
<gene>
    <name evidence="3" type="ORF">GLYMA_05G233800</name>
</gene>
<reference evidence="3 4" key="1">
    <citation type="journal article" date="2010" name="Nature">
        <title>Genome sequence of the palaeopolyploid soybean.</title>
        <authorList>
            <person name="Schmutz J."/>
            <person name="Cannon S.B."/>
            <person name="Schlueter J."/>
            <person name="Ma J."/>
            <person name="Mitros T."/>
            <person name="Nelson W."/>
            <person name="Hyten D.L."/>
            <person name="Song Q."/>
            <person name="Thelen J.J."/>
            <person name="Cheng J."/>
            <person name="Xu D."/>
            <person name="Hellsten U."/>
            <person name="May G.D."/>
            <person name="Yu Y."/>
            <person name="Sakurai T."/>
            <person name="Umezawa T."/>
            <person name="Bhattacharyya M.K."/>
            <person name="Sandhu D."/>
            <person name="Valliyodan B."/>
            <person name="Lindquist E."/>
            <person name="Peto M."/>
            <person name="Grant D."/>
            <person name="Shu S."/>
            <person name="Goodstein D."/>
            <person name="Barry K."/>
            <person name="Futrell-Griggs M."/>
            <person name="Abernathy B."/>
            <person name="Du J."/>
            <person name="Tian Z."/>
            <person name="Zhu L."/>
            <person name="Gill N."/>
            <person name="Joshi T."/>
            <person name="Libault M."/>
            <person name="Sethuraman A."/>
            <person name="Zhang X.-C."/>
            <person name="Shinozaki K."/>
            <person name="Nguyen H.T."/>
            <person name="Wing R.A."/>
            <person name="Cregan P."/>
            <person name="Specht J."/>
            <person name="Grimwood J."/>
            <person name="Rokhsar D."/>
            <person name="Stacey G."/>
            <person name="Shoemaker R.C."/>
            <person name="Jackson S.A."/>
        </authorList>
    </citation>
    <scope>NUCLEOTIDE SEQUENCE</scope>
    <source>
        <strain evidence="4">cv. Williams 82</strain>
        <tissue evidence="3">Callus</tissue>
    </source>
</reference>
<evidence type="ECO:0000259" key="2">
    <source>
        <dbReference type="Pfam" id="PF14363"/>
    </source>
</evidence>
<dbReference type="Pfam" id="PF14363">
    <property type="entry name" value="AAA_assoc"/>
    <property type="match status" value="1"/>
</dbReference>
<dbReference type="OMA" id="YIAIRTH"/>
<dbReference type="STRING" id="3847.A0A0R0KA58"/>
<dbReference type="EnsemblPlants" id="KRH60335">
    <property type="protein sequence ID" value="KRH60335"/>
    <property type="gene ID" value="GLYMA_05G233800"/>
</dbReference>
<evidence type="ECO:0000313" key="5">
    <source>
        <dbReference type="Proteomes" id="UP000008827"/>
    </source>
</evidence>
<feature type="domain" description="AAA-type ATPase N-terminal" evidence="2">
    <location>
        <begin position="32"/>
        <end position="127"/>
    </location>
</feature>
<dbReference type="InterPro" id="IPR025753">
    <property type="entry name" value="AAA_N_dom"/>
</dbReference>
<sequence>MEGWELWSYPRSQLGTVMDNIIFVYVTYEQFLPYSVRNYIIKYVRKLTSHVHSYIHVSFPEFTGEQVLERKRSQAYIAIRTHLSVNSAQRAGRLKAEVVTDSQTLVVLGIDDNEENTFQGLTVWWSANHKSSNPSKENRFLKLTFHKQGRAIAFQDRTPKLYTDNSSSGWYTYKTNSLIESIEETKKKLLTQDEVKKANKDEKAHLKEEREKEPLAK</sequence>
<dbReference type="Gramene" id="KRH60335">
    <property type="protein sequence ID" value="KRH60335"/>
    <property type="gene ID" value="GLYMA_05G233800"/>
</dbReference>